<evidence type="ECO:0000313" key="1">
    <source>
        <dbReference type="Proteomes" id="UP000887576"/>
    </source>
</evidence>
<dbReference type="WBParaSite" id="JU765_v2.g11478.t1">
    <property type="protein sequence ID" value="JU765_v2.g11478.t1"/>
    <property type="gene ID" value="JU765_v2.g11478"/>
</dbReference>
<organism evidence="1 2">
    <name type="scientific">Panagrolaimus sp. JU765</name>
    <dbReference type="NCBI Taxonomy" id="591449"/>
    <lineage>
        <taxon>Eukaryota</taxon>
        <taxon>Metazoa</taxon>
        <taxon>Ecdysozoa</taxon>
        <taxon>Nematoda</taxon>
        <taxon>Chromadorea</taxon>
        <taxon>Rhabditida</taxon>
        <taxon>Tylenchina</taxon>
        <taxon>Panagrolaimomorpha</taxon>
        <taxon>Panagrolaimoidea</taxon>
        <taxon>Panagrolaimidae</taxon>
        <taxon>Panagrolaimus</taxon>
    </lineage>
</organism>
<reference evidence="2" key="1">
    <citation type="submission" date="2022-11" db="UniProtKB">
        <authorList>
            <consortium name="WormBaseParasite"/>
        </authorList>
    </citation>
    <scope>IDENTIFICATION</scope>
</reference>
<accession>A0AC34PZD1</accession>
<sequence length="84" mass="9744">MEPLFPNNQIDKTGILRNIFHFILTWPTILGYCFIEVFAFFEVTIRGKEVCNHGASKKEGLVSTTKESADFFKQKLDSDFYNFV</sequence>
<name>A0AC34PZD1_9BILA</name>
<dbReference type="Proteomes" id="UP000887576">
    <property type="component" value="Unplaced"/>
</dbReference>
<protein>
    <submittedName>
        <fullName evidence="2">Uncharacterized protein</fullName>
    </submittedName>
</protein>
<proteinExistence type="predicted"/>
<evidence type="ECO:0000313" key="2">
    <source>
        <dbReference type="WBParaSite" id="JU765_v2.g11478.t1"/>
    </source>
</evidence>